<dbReference type="GO" id="GO:0003676">
    <property type="term" value="F:nucleic acid binding"/>
    <property type="evidence" value="ECO:0007669"/>
    <property type="project" value="InterPro"/>
</dbReference>
<organism evidence="7 8">
    <name type="scientific">Billgrantia montanilacus</name>
    <dbReference type="NCBI Taxonomy" id="2282305"/>
    <lineage>
        <taxon>Bacteria</taxon>
        <taxon>Pseudomonadati</taxon>
        <taxon>Pseudomonadota</taxon>
        <taxon>Gammaproteobacteria</taxon>
        <taxon>Oceanospirillales</taxon>
        <taxon>Halomonadaceae</taxon>
        <taxon>Billgrantia</taxon>
    </lineage>
</organism>
<dbReference type="GO" id="GO:0009007">
    <property type="term" value="F:site-specific DNA-methyltransferase (adenine-specific) activity"/>
    <property type="evidence" value="ECO:0007669"/>
    <property type="project" value="UniProtKB-EC"/>
</dbReference>
<dbReference type="PROSITE" id="PS00092">
    <property type="entry name" value="N6_MTASE"/>
    <property type="match status" value="1"/>
</dbReference>
<dbReference type="Gene3D" id="1.10.10.10">
    <property type="entry name" value="Winged helix-like DNA-binding domain superfamily/Winged helix DNA-binding domain"/>
    <property type="match status" value="1"/>
</dbReference>
<keyword evidence="4" id="KW-0949">S-adenosyl-L-methionine</keyword>
<evidence type="ECO:0000256" key="3">
    <source>
        <dbReference type="ARBA" id="ARBA00022679"/>
    </source>
</evidence>
<dbReference type="EC" id="2.1.1.72" evidence="1"/>
<feature type="domain" description="Type II methyltransferase M.TaqI-like" evidence="6">
    <location>
        <begin position="664"/>
        <end position="926"/>
    </location>
</feature>
<proteinExistence type="predicted"/>
<evidence type="ECO:0000256" key="5">
    <source>
        <dbReference type="ARBA" id="ARBA00047942"/>
    </source>
</evidence>
<evidence type="ECO:0000256" key="4">
    <source>
        <dbReference type="ARBA" id="ARBA00022691"/>
    </source>
</evidence>
<name>A0A368TQC4_9GAMM</name>
<gene>
    <name evidence="7" type="ORF">DU505_19045</name>
</gene>
<dbReference type="Proteomes" id="UP000252405">
    <property type="component" value="Unassembled WGS sequence"/>
</dbReference>
<dbReference type="SUPFAM" id="SSF53335">
    <property type="entry name" value="S-adenosyl-L-methionine-dependent methyltransferases"/>
    <property type="match status" value="1"/>
</dbReference>
<evidence type="ECO:0000256" key="2">
    <source>
        <dbReference type="ARBA" id="ARBA00022603"/>
    </source>
</evidence>
<protein>
    <recommendedName>
        <fullName evidence="1">site-specific DNA-methyltransferase (adenine-specific)</fullName>
        <ecNumber evidence="1">2.1.1.72</ecNumber>
    </recommendedName>
</protein>
<reference evidence="7 8" key="1">
    <citation type="submission" date="2018-07" db="EMBL/GenBank/DDBJ databases">
        <title>Halomonas montanilacus sp. nov., isolated from Lake Pengyan on Tibetan Plateau.</title>
        <authorList>
            <person name="Lu H."/>
            <person name="Xing P."/>
            <person name="Wu Q."/>
        </authorList>
    </citation>
    <scope>NUCLEOTIDE SEQUENCE [LARGE SCALE GENOMIC DNA]</scope>
    <source>
        <strain evidence="7 8">PYC7W</strain>
    </source>
</reference>
<dbReference type="InterPro" id="IPR050953">
    <property type="entry name" value="N4_N6_ade-DNA_methylase"/>
</dbReference>
<evidence type="ECO:0000256" key="1">
    <source>
        <dbReference type="ARBA" id="ARBA00011900"/>
    </source>
</evidence>
<dbReference type="EMBL" id="QPII01000019">
    <property type="protein sequence ID" value="RCV86925.1"/>
    <property type="molecule type" value="Genomic_DNA"/>
</dbReference>
<comment type="caution">
    <text evidence="7">The sequence shown here is derived from an EMBL/GenBank/DDBJ whole genome shotgun (WGS) entry which is preliminary data.</text>
</comment>
<keyword evidence="3" id="KW-0808">Transferase</keyword>
<dbReference type="Pfam" id="PF07669">
    <property type="entry name" value="Eco57I"/>
    <property type="match status" value="1"/>
</dbReference>
<dbReference type="InterPro" id="IPR002052">
    <property type="entry name" value="DNA_methylase_N6_adenine_CS"/>
</dbReference>
<dbReference type="OrthoDB" id="9782445at2"/>
<dbReference type="Gene3D" id="3.40.50.150">
    <property type="entry name" value="Vaccinia Virus protein VP39"/>
    <property type="match status" value="1"/>
</dbReference>
<dbReference type="PRINTS" id="PR00507">
    <property type="entry name" value="N12N6MTFRASE"/>
</dbReference>
<evidence type="ECO:0000313" key="7">
    <source>
        <dbReference type="EMBL" id="RCV86925.1"/>
    </source>
</evidence>
<keyword evidence="2" id="KW-0489">Methyltransferase</keyword>
<evidence type="ECO:0000313" key="8">
    <source>
        <dbReference type="Proteomes" id="UP000252405"/>
    </source>
</evidence>
<dbReference type="InterPro" id="IPR011639">
    <property type="entry name" value="MethylTrfase_TaqI-like_dom"/>
</dbReference>
<dbReference type="RefSeq" id="WP_114480551.1">
    <property type="nucleotide sequence ID" value="NZ_QPII01000019.1"/>
</dbReference>
<accession>A0A368TQC4</accession>
<dbReference type="GO" id="GO:0032259">
    <property type="term" value="P:methylation"/>
    <property type="evidence" value="ECO:0007669"/>
    <property type="project" value="UniProtKB-KW"/>
</dbReference>
<sequence length="1418" mass="159147">MSERHDWLNLIEVSGPFLSIPVLDEAFPQGLEGRDKRDAARLRQAYDEWREAVDVDDPSLDELHRAWVDEVLATALQMGDQDLCRGDPIGHPMHVSLPEHGVTLTPDIVLVNVNDTDKPLLPMFVEPPNASLDEVVHRDGWVASPAERMVQYLRGVDCPIGLVTNGERWMLIHAPAGQVTSFVSWYARLWSQEPDTLRAFVSLLAVPRFYGPEEGQLPSLFAKSEKHQDEVTEALGDQVRTAIEVLIQAIDKANQDRNGKLLEDVTPQDLYEGGLTVMMRLVFILSAEERGLLLLGNTTYDNHYALSTFRQRLRRVSSNAHELLERRHAGWSRLLALFRAIYGGIEHSDLRLPAMGGSLFDPDRYPFLEGRGTGSNWLTDAADPLPIDDRTVLLMLDAIQSFKGRTLSYRALDVEQIGHVYEGLLERTVRQVDEVTLELRGSSKIKSPKVTLRELAEAGLDGHEALIELLGERTGRSVSALRRDLQRSRDDRLSAALLTACRGDVDLHERVEPYVHLMALDPWDHPRLYHPGTYAVVMGNDRRETGTHYTPKSLTEKIVHETLTPVAYDGPAEGKPKEEWRLKSPAELLDLKVCDPAMGSGAFLVQACRWLGERLVEAWSQPEASGGVVSIDGEVLESSGESELLPRDAEERTVIARRLVAERCLYGVDMNPLAVELAKLSIWLVTLAEDRPFGFLDHNLRCGDSLLGIHCLDQLNELSIVPTGKGQKRLFGQNIERAVQDAMELRKRLRAIPIRDIHDVEAMALMDADARRRLRVSESIADSFIAEVFFSSGSKSKLNDKIELLSVEAGEALAGDEDALASISSRSDEILNNHLMWTRDPFHWPLEFPEVFVRPVPGFDAIVGNPPFLGNRLWKGAMGESLQWQCRMVLGEPPGKIDLSVVFHRRTNDLLRQKGCYGLLATNNIAEGSAIDVGLGFIVGNGDIYYARRRMPWPGTAVVEISIVCFFKGDWGSFCELDGAKVDYVSARLKGEEKNSWIPVKLKDPLFSFEGVNNSQGLAFVVKEGDPWFSCLKSEKESLLRPYISGDDITGSALTVVKRWSLDVGDMQLSEIAERWPIAYSFLETVVKPTRTEEALKSYKGLSERWWQYWNHRADLMRKLRKKDFFIAYSKNTKYPVGIMAPSEWIYTNKVLLMGFERGDIYAISLSTGFRDWVEYYSGGTLLGIFSISIGEALERFPVPDNSVSDLGVDASKEFNDLVVEYCASNSCGLTGVMNLINSPSVSCKEVARLRELIDLVDGEVLAAYGWRDVQSEYGFNKKVRGSGKVDWCWSLGEDASNEIMKRLRSFNHEKYEQALLQKKGDDSSSVRTLAISSPRSDEPFEPVQPSFDLDGANEPRDLVLDFLNNHHGWYSKSHILAATGISISHWSSTIRDLVDQGLVERHGERRGAQYRAMRNDS</sequence>
<dbReference type="GO" id="GO:0006304">
    <property type="term" value="P:DNA modification"/>
    <property type="evidence" value="ECO:0007669"/>
    <property type="project" value="InterPro"/>
</dbReference>
<comment type="catalytic activity">
    <reaction evidence="5">
        <text>a 2'-deoxyadenosine in DNA + S-adenosyl-L-methionine = an N(6)-methyl-2'-deoxyadenosine in DNA + S-adenosyl-L-homocysteine + H(+)</text>
        <dbReference type="Rhea" id="RHEA:15197"/>
        <dbReference type="Rhea" id="RHEA-COMP:12418"/>
        <dbReference type="Rhea" id="RHEA-COMP:12419"/>
        <dbReference type="ChEBI" id="CHEBI:15378"/>
        <dbReference type="ChEBI" id="CHEBI:57856"/>
        <dbReference type="ChEBI" id="CHEBI:59789"/>
        <dbReference type="ChEBI" id="CHEBI:90615"/>
        <dbReference type="ChEBI" id="CHEBI:90616"/>
        <dbReference type="EC" id="2.1.1.72"/>
    </reaction>
</comment>
<keyword evidence="8" id="KW-1185">Reference proteome</keyword>
<dbReference type="InterPro" id="IPR029063">
    <property type="entry name" value="SAM-dependent_MTases_sf"/>
</dbReference>
<dbReference type="PANTHER" id="PTHR33841:SF1">
    <property type="entry name" value="DNA METHYLTRANSFERASE A"/>
    <property type="match status" value="1"/>
</dbReference>
<dbReference type="InterPro" id="IPR036388">
    <property type="entry name" value="WH-like_DNA-bd_sf"/>
</dbReference>
<evidence type="ECO:0000259" key="6">
    <source>
        <dbReference type="Pfam" id="PF07669"/>
    </source>
</evidence>
<dbReference type="PANTHER" id="PTHR33841">
    <property type="entry name" value="DNA METHYLTRANSFERASE YEEA-RELATED"/>
    <property type="match status" value="1"/>
</dbReference>